<evidence type="ECO:0000313" key="6">
    <source>
        <dbReference type="WBParaSite" id="NBR_0000528501-mRNA-1"/>
    </source>
</evidence>
<evidence type="ECO:0000256" key="3">
    <source>
        <dbReference type="ARBA" id="ARBA00023214"/>
    </source>
</evidence>
<dbReference type="AlphaFoldDB" id="A0A0N4XRY3"/>
<evidence type="ECO:0000313" key="5">
    <source>
        <dbReference type="Proteomes" id="UP000271162"/>
    </source>
</evidence>
<reference evidence="6" key="1">
    <citation type="submission" date="2017-02" db="UniProtKB">
        <authorList>
            <consortium name="WormBaseParasite"/>
        </authorList>
    </citation>
    <scope>IDENTIFICATION</scope>
</reference>
<proteinExistence type="predicted"/>
<dbReference type="STRING" id="27835.A0A0N4XRY3"/>
<evidence type="ECO:0000313" key="4">
    <source>
        <dbReference type="EMBL" id="VDL68877.1"/>
    </source>
</evidence>
<dbReference type="InterPro" id="IPR046342">
    <property type="entry name" value="CBS_dom_sf"/>
</dbReference>
<dbReference type="WBParaSite" id="NBR_0000528501-mRNA-1">
    <property type="protein sequence ID" value="NBR_0000528501-mRNA-1"/>
    <property type="gene ID" value="NBR_0000528501"/>
</dbReference>
<dbReference type="SUPFAM" id="SSF54631">
    <property type="entry name" value="CBS-domain pair"/>
    <property type="match status" value="1"/>
</dbReference>
<accession>A0A0N4XRY3</accession>
<dbReference type="GO" id="GO:0005886">
    <property type="term" value="C:plasma membrane"/>
    <property type="evidence" value="ECO:0007669"/>
    <property type="project" value="TreeGrafter"/>
</dbReference>
<dbReference type="EMBL" id="UYSL01012251">
    <property type="protein sequence ID" value="VDL68877.1"/>
    <property type="molecule type" value="Genomic_DNA"/>
</dbReference>
<dbReference type="InterPro" id="IPR050970">
    <property type="entry name" value="Cl_channel_volt-gated"/>
</dbReference>
<evidence type="ECO:0000256" key="2">
    <source>
        <dbReference type="ARBA" id="ARBA00023065"/>
    </source>
</evidence>
<evidence type="ECO:0000256" key="1">
    <source>
        <dbReference type="ARBA" id="ARBA00022448"/>
    </source>
</evidence>
<dbReference type="Proteomes" id="UP000271162">
    <property type="component" value="Unassembled WGS sequence"/>
</dbReference>
<keyword evidence="5" id="KW-1185">Reference proteome</keyword>
<organism evidence="6">
    <name type="scientific">Nippostrongylus brasiliensis</name>
    <name type="common">Rat hookworm</name>
    <dbReference type="NCBI Taxonomy" id="27835"/>
    <lineage>
        <taxon>Eukaryota</taxon>
        <taxon>Metazoa</taxon>
        <taxon>Ecdysozoa</taxon>
        <taxon>Nematoda</taxon>
        <taxon>Chromadorea</taxon>
        <taxon>Rhabditida</taxon>
        <taxon>Rhabditina</taxon>
        <taxon>Rhabditomorpha</taxon>
        <taxon>Strongyloidea</taxon>
        <taxon>Heligmosomidae</taxon>
        <taxon>Nippostrongylus</taxon>
    </lineage>
</organism>
<dbReference type="PROSITE" id="PS51257">
    <property type="entry name" value="PROKAR_LIPOPROTEIN"/>
    <property type="match status" value="1"/>
</dbReference>
<name>A0A0N4XRY3_NIPBR</name>
<dbReference type="GO" id="GO:0005247">
    <property type="term" value="F:voltage-gated chloride channel activity"/>
    <property type="evidence" value="ECO:0007669"/>
    <property type="project" value="TreeGrafter"/>
</dbReference>
<dbReference type="PANTHER" id="PTHR45720:SF10">
    <property type="entry name" value="CHLORIDE CHANNEL PROTEIN 2"/>
    <property type="match status" value="1"/>
</dbReference>
<keyword evidence="3" id="KW-0868">Chloride</keyword>
<protein>
    <submittedName>
        <fullName evidence="6">CBS domain-containing protein</fullName>
    </submittedName>
</protein>
<keyword evidence="2" id="KW-0406">Ion transport</keyword>
<dbReference type="Gene3D" id="3.10.580.10">
    <property type="entry name" value="CBS-domain"/>
    <property type="match status" value="1"/>
</dbReference>
<sequence>MGNIRLPQQMNLIITGCALEFEISQLSANNFLQNFDSFREEWESKVLKQTVDLTKVQIDPSPFQLVGTTSLFKVHSLFSLLGLKRAYVTRAGQLVGVISLHNPRIRKSKTCQSGRNVVERTSVKLS</sequence>
<keyword evidence="1" id="KW-0813">Transport</keyword>
<reference evidence="4 5" key="2">
    <citation type="submission" date="2018-11" db="EMBL/GenBank/DDBJ databases">
        <authorList>
            <consortium name="Pathogen Informatics"/>
        </authorList>
    </citation>
    <scope>NUCLEOTIDE SEQUENCE [LARGE SCALE GENOMIC DNA]</scope>
</reference>
<dbReference type="PANTHER" id="PTHR45720">
    <property type="entry name" value="CHLORIDE CHANNEL PROTEIN 2"/>
    <property type="match status" value="1"/>
</dbReference>
<gene>
    <name evidence="4" type="ORF">NBR_LOCUS5288</name>
</gene>